<accession>A0ABW1BL45</accession>
<evidence type="ECO:0000313" key="1">
    <source>
        <dbReference type="EMBL" id="MFC5813939.1"/>
    </source>
</evidence>
<evidence type="ECO:0000313" key="2">
    <source>
        <dbReference type="Proteomes" id="UP001596096"/>
    </source>
</evidence>
<proteinExistence type="predicted"/>
<gene>
    <name evidence="1" type="ORF">ACFPUY_02520</name>
</gene>
<name>A0ABW1BL45_9ACTN</name>
<protein>
    <recommendedName>
        <fullName evidence="3">DUF3105 domain-containing protein</fullName>
    </recommendedName>
</protein>
<reference evidence="2" key="1">
    <citation type="journal article" date="2019" name="Int. J. Syst. Evol. Microbiol.">
        <title>The Global Catalogue of Microorganisms (GCM) 10K type strain sequencing project: providing services to taxonomists for standard genome sequencing and annotation.</title>
        <authorList>
            <consortium name="The Broad Institute Genomics Platform"/>
            <consortium name="The Broad Institute Genome Sequencing Center for Infectious Disease"/>
            <person name="Wu L."/>
            <person name="Ma J."/>
        </authorList>
    </citation>
    <scope>NUCLEOTIDE SEQUENCE [LARGE SCALE GENOMIC DNA]</scope>
    <source>
        <strain evidence="2">CGMCC 4.7106</strain>
    </source>
</reference>
<evidence type="ECO:0008006" key="3">
    <source>
        <dbReference type="Google" id="ProtNLM"/>
    </source>
</evidence>
<dbReference type="Proteomes" id="UP001596096">
    <property type="component" value="Unassembled WGS sequence"/>
</dbReference>
<dbReference type="EMBL" id="JBHSNW010000001">
    <property type="protein sequence ID" value="MFC5813939.1"/>
    <property type="molecule type" value="Genomic_DNA"/>
</dbReference>
<organism evidence="1 2">
    <name type="scientific">Nonomuraea harbinensis</name>
    <dbReference type="NCBI Taxonomy" id="1286938"/>
    <lineage>
        <taxon>Bacteria</taxon>
        <taxon>Bacillati</taxon>
        <taxon>Actinomycetota</taxon>
        <taxon>Actinomycetes</taxon>
        <taxon>Streptosporangiales</taxon>
        <taxon>Streptosporangiaceae</taxon>
        <taxon>Nonomuraea</taxon>
    </lineage>
</organism>
<dbReference type="RefSeq" id="WP_148035557.1">
    <property type="nucleotide sequence ID" value="NZ_JAHKRN010000001.1"/>
</dbReference>
<keyword evidence="2" id="KW-1185">Reference proteome</keyword>
<sequence length="178" mass="19453">MRTPPARRRGFLAVAAVVVAAIAGTSLFAVLRQGDLPQDLSEELTARVTVLLESASQEEHLHHGHHFEEDAGKIICAVEPFGVSPEDARSVTEVEWVYARHMCAITGPGTDWKTSVRAAGPLAVHFGHHAEVQVPMAGTGYPQRVRELIPERLHEEAFADFGDDEALEAARARFEQAK</sequence>
<comment type="caution">
    <text evidence="1">The sequence shown here is derived from an EMBL/GenBank/DDBJ whole genome shotgun (WGS) entry which is preliminary data.</text>
</comment>